<reference evidence="1 2" key="1">
    <citation type="submission" date="2015-02" db="EMBL/GenBank/DDBJ databases">
        <title>Pseudomonas helleri sp. nov. and Pseudomonas weihenstephanensis sp. nov., isolated from raw cows milk.</title>
        <authorList>
            <person name="von Neubeck M."/>
            <person name="Huptas C."/>
            <person name="Wenning M."/>
            <person name="Scherer S."/>
        </authorList>
    </citation>
    <scope>NUCLEOTIDE SEQUENCE [LARGE SCALE GENOMIC DNA]</scope>
    <source>
        <strain evidence="1 2">DSM 17149</strain>
    </source>
</reference>
<gene>
    <name evidence="1" type="ORF">TU73_16755</name>
</gene>
<dbReference type="RefSeq" id="WP_057013160.1">
    <property type="nucleotide sequence ID" value="NZ_JYLH01000010.1"/>
</dbReference>
<proteinExistence type="predicted"/>
<organism evidence="1 2">
    <name type="scientific">Pseudomonas libanensis</name>
    <dbReference type="NCBI Taxonomy" id="75588"/>
    <lineage>
        <taxon>Bacteria</taxon>
        <taxon>Pseudomonadati</taxon>
        <taxon>Pseudomonadota</taxon>
        <taxon>Gammaproteobacteria</taxon>
        <taxon>Pseudomonadales</taxon>
        <taxon>Pseudomonadaceae</taxon>
        <taxon>Pseudomonas</taxon>
    </lineage>
</organism>
<dbReference type="EMBL" id="JYLH01000010">
    <property type="protein sequence ID" value="KRP44216.1"/>
    <property type="molecule type" value="Genomic_DNA"/>
</dbReference>
<dbReference type="PATRIC" id="fig|75588.4.peg.96"/>
<protein>
    <submittedName>
        <fullName evidence="1">Uncharacterized protein</fullName>
    </submittedName>
</protein>
<sequence>MELSLEAVALFALKLVHETDDGSPVLRDDLVMDGYEREVFGLLVRQEDLAVIQAKIAECVDQALEALGGADTVMGRELQRLAQDVQNADQLDELRMPLNHLRDYLKDIL</sequence>
<comment type="caution">
    <text evidence="1">The sequence shown here is derived from an EMBL/GenBank/DDBJ whole genome shotgun (WGS) entry which is preliminary data.</text>
</comment>
<name>A0A0R2Y774_9PSED</name>
<evidence type="ECO:0000313" key="1">
    <source>
        <dbReference type="EMBL" id="KRP44216.1"/>
    </source>
</evidence>
<dbReference type="AlphaFoldDB" id="A0A0R2Y774"/>
<dbReference type="Proteomes" id="UP000051446">
    <property type="component" value="Unassembled WGS sequence"/>
</dbReference>
<evidence type="ECO:0000313" key="2">
    <source>
        <dbReference type="Proteomes" id="UP000051446"/>
    </source>
</evidence>
<accession>A0A0R2Y774</accession>